<dbReference type="AlphaFoldDB" id="A0A5A7UCB2"/>
<protein>
    <submittedName>
        <fullName evidence="1">Retrovirus-related Pol polyprotein from transposon TNT 1-94</fullName>
    </submittedName>
</protein>
<proteinExistence type="predicted"/>
<dbReference type="OrthoDB" id="1645289at2759"/>
<dbReference type="EMBL" id="SSTE01011342">
    <property type="protein sequence ID" value="KAA0051161.1"/>
    <property type="molecule type" value="Genomic_DNA"/>
</dbReference>
<gene>
    <name evidence="1" type="ORF">E6C27_scaffold511G001140</name>
</gene>
<dbReference type="CDD" id="cd09272">
    <property type="entry name" value="RNase_HI_RT_Ty1"/>
    <property type="match status" value="1"/>
</dbReference>
<evidence type="ECO:0000313" key="2">
    <source>
        <dbReference type="Proteomes" id="UP000321393"/>
    </source>
</evidence>
<accession>A0A5A7UCB2</accession>
<organism evidence="1 2">
    <name type="scientific">Cucumis melo var. makuwa</name>
    <name type="common">Oriental melon</name>
    <dbReference type="NCBI Taxonomy" id="1194695"/>
    <lineage>
        <taxon>Eukaryota</taxon>
        <taxon>Viridiplantae</taxon>
        <taxon>Streptophyta</taxon>
        <taxon>Embryophyta</taxon>
        <taxon>Tracheophyta</taxon>
        <taxon>Spermatophyta</taxon>
        <taxon>Magnoliopsida</taxon>
        <taxon>eudicotyledons</taxon>
        <taxon>Gunneridae</taxon>
        <taxon>Pentapetalae</taxon>
        <taxon>rosids</taxon>
        <taxon>fabids</taxon>
        <taxon>Cucurbitales</taxon>
        <taxon>Cucurbitaceae</taxon>
        <taxon>Benincaseae</taxon>
        <taxon>Cucumis</taxon>
    </lineage>
</organism>
<sequence>METIPYASIVGSLLYAQTCTRPDISFAVGMLGRYQSNLGMDHWKAAKKVLRYLEGTKDYMLTYKRSDHLEVIGYSDSDFAGCVDTRKSTFGYLFLLAEGAISWKSAKQSIIAASIMEAEFVACFEATVHGLWLRNFISGLGIVDSIAKPLRIYCDNSAAVFFSKNDKYSKGAKHMELKYFVVKEEVQKQRVSIEHISTKLMIADPLTKGLPPKTFNDHVERMGISRYHH</sequence>
<name>A0A5A7UCB2_CUCMM</name>
<comment type="caution">
    <text evidence="1">The sequence shown here is derived from an EMBL/GenBank/DDBJ whole genome shotgun (WGS) entry which is preliminary data.</text>
</comment>
<evidence type="ECO:0000313" key="1">
    <source>
        <dbReference type="EMBL" id="KAA0051161.1"/>
    </source>
</evidence>
<dbReference type="Proteomes" id="UP000321393">
    <property type="component" value="Unassembled WGS sequence"/>
</dbReference>
<dbReference type="PANTHER" id="PTHR11439">
    <property type="entry name" value="GAG-POL-RELATED RETROTRANSPOSON"/>
    <property type="match status" value="1"/>
</dbReference>
<reference evidence="1 2" key="1">
    <citation type="submission" date="2019-08" db="EMBL/GenBank/DDBJ databases">
        <title>Draft genome sequences of two oriental melons (Cucumis melo L. var makuwa).</title>
        <authorList>
            <person name="Kwon S.-Y."/>
        </authorList>
    </citation>
    <scope>NUCLEOTIDE SEQUENCE [LARGE SCALE GENOMIC DNA]</scope>
    <source>
        <strain evidence="2">cv. SW 3</strain>
        <tissue evidence="1">Leaf</tissue>
    </source>
</reference>
<dbReference type="PANTHER" id="PTHR11439:SF467">
    <property type="entry name" value="INTEGRASE CATALYTIC DOMAIN-CONTAINING PROTEIN"/>
    <property type="match status" value="1"/>
</dbReference>